<dbReference type="Pfam" id="PF04011">
    <property type="entry name" value="LemA"/>
    <property type="match status" value="1"/>
</dbReference>
<evidence type="ECO:0000256" key="1">
    <source>
        <dbReference type="ARBA" id="ARBA00004167"/>
    </source>
</evidence>
<evidence type="ECO:0000256" key="4">
    <source>
        <dbReference type="ARBA" id="ARBA00022989"/>
    </source>
</evidence>
<dbReference type="Gene3D" id="1.20.1440.20">
    <property type="entry name" value="LemA-like domain"/>
    <property type="match status" value="1"/>
</dbReference>
<evidence type="ECO:0008006" key="9">
    <source>
        <dbReference type="Google" id="ProtNLM"/>
    </source>
</evidence>
<evidence type="ECO:0000256" key="2">
    <source>
        <dbReference type="ARBA" id="ARBA00008854"/>
    </source>
</evidence>
<feature type="transmembrane region" description="Helical" evidence="6">
    <location>
        <begin position="6"/>
        <end position="23"/>
    </location>
</feature>
<gene>
    <name evidence="7" type="ORF">COT67_01265</name>
</gene>
<protein>
    <recommendedName>
        <fullName evidence="9">LemA family protein</fullName>
    </recommendedName>
</protein>
<comment type="similarity">
    <text evidence="2">Belongs to the LemA family.</text>
</comment>
<dbReference type="Proteomes" id="UP000230353">
    <property type="component" value="Unassembled WGS sequence"/>
</dbReference>
<proteinExistence type="inferred from homology"/>
<evidence type="ECO:0000313" key="7">
    <source>
        <dbReference type="EMBL" id="PIS13516.1"/>
    </source>
</evidence>
<comment type="caution">
    <text evidence="7">The sequence shown here is derived from an EMBL/GenBank/DDBJ whole genome shotgun (WGS) entry which is preliminary data.</text>
</comment>
<evidence type="ECO:0000256" key="3">
    <source>
        <dbReference type="ARBA" id="ARBA00022692"/>
    </source>
</evidence>
<keyword evidence="3 6" id="KW-0812">Transmembrane</keyword>
<accession>A0A2H0WLH9</accession>
<dbReference type="EMBL" id="PEZL01000018">
    <property type="protein sequence ID" value="PIS13516.1"/>
    <property type="molecule type" value="Genomic_DNA"/>
</dbReference>
<reference evidence="8" key="1">
    <citation type="submission" date="2017-09" db="EMBL/GenBank/DDBJ databases">
        <title>Depth-based differentiation of microbial function through sediment-hosted aquifers and enrichment of novel symbionts in the deep terrestrial subsurface.</title>
        <authorList>
            <person name="Probst A.J."/>
            <person name="Ladd B."/>
            <person name="Jarett J.K."/>
            <person name="Geller-Mcgrath D.E."/>
            <person name="Sieber C.M.K."/>
            <person name="Emerson J.B."/>
            <person name="Anantharaman K."/>
            <person name="Thomas B.C."/>
            <person name="Malmstrom R."/>
            <person name="Stieglmeier M."/>
            <person name="Klingl A."/>
            <person name="Woyke T."/>
            <person name="Ryan C.M."/>
            <person name="Banfield J.F."/>
        </authorList>
    </citation>
    <scope>NUCLEOTIDE SEQUENCE [LARGE SCALE GENOMIC DNA]</scope>
</reference>
<dbReference type="GO" id="GO:0016020">
    <property type="term" value="C:membrane"/>
    <property type="evidence" value="ECO:0007669"/>
    <property type="project" value="UniProtKB-SubCell"/>
</dbReference>
<organism evidence="7 8">
    <name type="scientific">Candidatus Tagabacteria bacterium CG09_land_8_20_14_0_10_41_14</name>
    <dbReference type="NCBI Taxonomy" id="1975021"/>
    <lineage>
        <taxon>Bacteria</taxon>
        <taxon>Candidatus Tagaibacteriota</taxon>
    </lineage>
</organism>
<dbReference type="SUPFAM" id="SSF140478">
    <property type="entry name" value="LemA-like"/>
    <property type="match status" value="1"/>
</dbReference>
<dbReference type="PANTHER" id="PTHR34478:SF2">
    <property type="entry name" value="MEMBRANE PROTEIN"/>
    <property type="match status" value="1"/>
</dbReference>
<keyword evidence="4 6" id="KW-1133">Transmembrane helix</keyword>
<name>A0A2H0WLH9_9BACT</name>
<dbReference type="PANTHER" id="PTHR34478">
    <property type="entry name" value="PROTEIN LEMA"/>
    <property type="match status" value="1"/>
</dbReference>
<dbReference type="AlphaFoldDB" id="A0A2H0WLH9"/>
<dbReference type="InterPro" id="IPR023353">
    <property type="entry name" value="LemA-like_dom_sf"/>
</dbReference>
<sequence length="186" mass="21414">MSTGLIIILSVIGVVLLWLIYTFNRLVVLRTRSQEALSDIDVQTKRRYDLIPNLVNTVKGYMRHEKNVLENVTRARTEAMSGSGELQEKAEKENILSGTLKTLFAVAENYPDLKANANFLDLQRELADTENKIQASRRFYNTNVRDLNIRIETFPTRLVAGVFKFSKMKFFEHENEAEREPVKVGF</sequence>
<evidence type="ECO:0000256" key="5">
    <source>
        <dbReference type="ARBA" id="ARBA00023136"/>
    </source>
</evidence>
<keyword evidence="5 6" id="KW-0472">Membrane</keyword>
<dbReference type="InterPro" id="IPR007156">
    <property type="entry name" value="MamQ_LemA"/>
</dbReference>
<evidence type="ECO:0000256" key="6">
    <source>
        <dbReference type="SAM" id="Phobius"/>
    </source>
</evidence>
<evidence type="ECO:0000313" key="8">
    <source>
        <dbReference type="Proteomes" id="UP000230353"/>
    </source>
</evidence>
<comment type="subcellular location">
    <subcellularLocation>
        <location evidence="1">Membrane</location>
        <topology evidence="1">Single-pass membrane protein</topology>
    </subcellularLocation>
</comment>